<dbReference type="Pfam" id="PF17479">
    <property type="entry name" value="DUF3048_C"/>
    <property type="match status" value="1"/>
</dbReference>
<feature type="domain" description="DUF3048" evidence="2">
    <location>
        <begin position="220"/>
        <end position="331"/>
    </location>
</feature>
<accession>A0A1G1XQ41</accession>
<evidence type="ECO:0000313" key="3">
    <source>
        <dbReference type="EMBL" id="OGY42044.1"/>
    </source>
</evidence>
<dbReference type="Proteomes" id="UP000176260">
    <property type="component" value="Unassembled WGS sequence"/>
</dbReference>
<organism evidence="3 4">
    <name type="scientific">Candidatus Buchananbacteria bacterium RBG_13_39_9</name>
    <dbReference type="NCBI Taxonomy" id="1797531"/>
    <lineage>
        <taxon>Bacteria</taxon>
        <taxon>Candidatus Buchananiibacteriota</taxon>
    </lineage>
</organism>
<proteinExistence type="predicted"/>
<feature type="domain" description="DUF3048" evidence="1">
    <location>
        <begin position="54"/>
        <end position="192"/>
    </location>
</feature>
<evidence type="ECO:0000259" key="2">
    <source>
        <dbReference type="Pfam" id="PF17479"/>
    </source>
</evidence>
<dbReference type="InterPro" id="IPR035328">
    <property type="entry name" value="DUF3048_C"/>
</dbReference>
<dbReference type="EMBL" id="MHIA01000019">
    <property type="protein sequence ID" value="OGY42044.1"/>
    <property type="molecule type" value="Genomic_DNA"/>
</dbReference>
<dbReference type="InterPro" id="IPR021416">
    <property type="entry name" value="DUF3048_N"/>
</dbReference>
<dbReference type="Pfam" id="PF11258">
    <property type="entry name" value="DUF3048"/>
    <property type="match status" value="1"/>
</dbReference>
<name>A0A1G1XQ41_9BACT</name>
<comment type="caution">
    <text evidence="3">The sequence shown here is derived from an EMBL/GenBank/DDBJ whole genome shotgun (WGS) entry which is preliminary data.</text>
</comment>
<evidence type="ECO:0008006" key="5">
    <source>
        <dbReference type="Google" id="ProtNLM"/>
    </source>
</evidence>
<dbReference type="Gene3D" id="3.50.90.10">
    <property type="entry name" value="YerB-like"/>
    <property type="match status" value="1"/>
</dbReference>
<reference evidence="3 4" key="1">
    <citation type="journal article" date="2016" name="Nat. Commun.">
        <title>Thousands of microbial genomes shed light on interconnected biogeochemical processes in an aquifer system.</title>
        <authorList>
            <person name="Anantharaman K."/>
            <person name="Brown C.T."/>
            <person name="Hug L.A."/>
            <person name="Sharon I."/>
            <person name="Castelle C.J."/>
            <person name="Probst A.J."/>
            <person name="Thomas B.C."/>
            <person name="Singh A."/>
            <person name="Wilkins M.J."/>
            <person name="Karaoz U."/>
            <person name="Brodie E.L."/>
            <person name="Williams K.H."/>
            <person name="Hubbard S.S."/>
            <person name="Banfield J.F."/>
        </authorList>
    </citation>
    <scope>NUCLEOTIDE SEQUENCE [LARGE SCALE GENOMIC DNA]</scope>
</reference>
<gene>
    <name evidence="3" type="ORF">A2Y67_03105</name>
</gene>
<evidence type="ECO:0000259" key="1">
    <source>
        <dbReference type="Pfam" id="PF11258"/>
    </source>
</evidence>
<dbReference type="AlphaFoldDB" id="A0A1G1XQ41"/>
<sequence length="342" mass="40159">MKKIIFIFFLICSALLTGCSLVRILNYDITKQININRSDQEEAVLRRKIDGQEISKPELANLFPVAIMVENSADAWPLSGLNKANLVFEAITEASIPRLVAFYANDEEIEKIGPVRSARPYYLDWAEPYQPLYLHVGGSAESLGKIKSAYYKLIDLDQFFNWQYFWRDKWRYAPHNVYTSSELIKQALEDKNLNQPADFETWQYKKDLELDKRPQQVNDIKINFAAQYYKVRWVYNREENNYIRYQNGDIHKMSDGEWIKAKNIIAQVNKMQILDEVGRKKFDTLGEGNAYIYRDGEKIEGKWVKESLEKMMKYFDNNGNEIKFNGGATWIEVMPNIDYLRD</sequence>
<protein>
    <recommendedName>
        <fullName evidence="5">DUF3048 domain-containing protein</fullName>
    </recommendedName>
</protein>
<dbReference type="SUPFAM" id="SSF159774">
    <property type="entry name" value="YerB-like"/>
    <property type="match status" value="1"/>
</dbReference>
<evidence type="ECO:0000313" key="4">
    <source>
        <dbReference type="Proteomes" id="UP000176260"/>
    </source>
</evidence>
<dbReference type="PROSITE" id="PS51257">
    <property type="entry name" value="PROKAR_LIPOPROTEIN"/>
    <property type="match status" value="1"/>
</dbReference>
<dbReference type="InterPro" id="IPR023158">
    <property type="entry name" value="YerB-like_sf"/>
</dbReference>